<keyword evidence="2" id="KW-0028">Amino-acid biosynthesis</keyword>
<evidence type="ECO:0000256" key="1">
    <source>
        <dbReference type="ARBA" id="ARBA00009320"/>
    </source>
</evidence>
<protein>
    <recommendedName>
        <fullName evidence="5">Branched-chain amino acid aminotransferase</fullName>
    </recommendedName>
</protein>
<dbReference type="STRING" id="371731.Rsw2DRAFT_2132"/>
<dbReference type="Gene3D" id="3.40.50.300">
    <property type="entry name" value="P-loop containing nucleotide triphosphate hydrolases"/>
    <property type="match status" value="1"/>
</dbReference>
<dbReference type="PANTHER" id="PTHR42743:SF11">
    <property type="entry name" value="AMINODEOXYCHORISMATE LYASE"/>
    <property type="match status" value="1"/>
</dbReference>
<evidence type="ECO:0000313" key="4">
    <source>
        <dbReference type="Proteomes" id="UP000010121"/>
    </source>
</evidence>
<dbReference type="Pfam" id="PF19798">
    <property type="entry name" value="Sulfotransfer_5"/>
    <property type="match status" value="1"/>
</dbReference>
<gene>
    <name evidence="3" type="ORF">Rsw2DRAFT_2132</name>
</gene>
<comment type="caution">
    <text evidence="3">The sequence shown here is derived from an EMBL/GenBank/DDBJ whole genome shotgun (WGS) entry which is preliminary data.</text>
</comment>
<sequence length="236" mass="25641">MWSGPRNLSTAMMYAFAARGDCAVWDEPFYAAYLKATGIQHPMAAEVIAAGETDSAKVAAACLGPIPQGQSLFYQKHMTLHMIPGFDRGFLRGLENVFLIRHPARVVASYSKKRESPTLADIGFVQQAELFDQVADQLGRAPLVIDSADIRANPRQALTILCAALAIPFVESMLHWPAGPKHYDGVWAPHWYGAVHASTGFDGAETGLPALTGSYADLTEAALPLYQRLYAYRTGA</sequence>
<evidence type="ECO:0008006" key="5">
    <source>
        <dbReference type="Google" id="ProtNLM"/>
    </source>
</evidence>
<name>C8S263_9RHOB</name>
<dbReference type="EMBL" id="ACYY01000013">
    <property type="protein sequence ID" value="EEW24935.1"/>
    <property type="molecule type" value="Genomic_DNA"/>
</dbReference>
<evidence type="ECO:0000256" key="2">
    <source>
        <dbReference type="ARBA" id="ARBA00023304"/>
    </source>
</evidence>
<evidence type="ECO:0000313" key="3">
    <source>
        <dbReference type="EMBL" id="EEW24935.1"/>
    </source>
</evidence>
<dbReference type="Proteomes" id="UP000010121">
    <property type="component" value="Unassembled WGS sequence"/>
</dbReference>
<dbReference type="SUPFAM" id="SSF52540">
    <property type="entry name" value="P-loop containing nucleoside triphosphate hydrolases"/>
    <property type="match status" value="1"/>
</dbReference>
<comment type="similarity">
    <text evidence="1">Belongs to the class-IV pyridoxal-phosphate-dependent aminotransferase family.</text>
</comment>
<keyword evidence="4" id="KW-1185">Reference proteome</keyword>
<accession>C8S263</accession>
<dbReference type="InterPro" id="IPR050571">
    <property type="entry name" value="Class-IV_PLP-Dep_Aminotrnsfr"/>
</dbReference>
<dbReference type="PANTHER" id="PTHR42743">
    <property type="entry name" value="AMINO-ACID AMINOTRANSFERASE"/>
    <property type="match status" value="1"/>
</dbReference>
<dbReference type="eggNOG" id="ENOG502Z954">
    <property type="taxonomic scope" value="Bacteria"/>
</dbReference>
<dbReference type="AlphaFoldDB" id="C8S263"/>
<dbReference type="InterPro" id="IPR027417">
    <property type="entry name" value="P-loop_NTPase"/>
</dbReference>
<proteinExistence type="inferred from homology"/>
<organism evidence="3 4">
    <name type="scientific">Rhodobacter ferrooxidans</name>
    <dbReference type="NCBI Taxonomy" id="371731"/>
    <lineage>
        <taxon>Bacteria</taxon>
        <taxon>Pseudomonadati</taxon>
        <taxon>Pseudomonadota</taxon>
        <taxon>Alphaproteobacteria</taxon>
        <taxon>Rhodobacterales</taxon>
        <taxon>Rhodobacter group</taxon>
        <taxon>Rhodobacter</taxon>
    </lineage>
</organism>
<keyword evidence="2" id="KW-0100">Branched-chain amino acid biosynthesis</keyword>
<dbReference type="GO" id="GO:0009082">
    <property type="term" value="P:branched-chain amino acid biosynthetic process"/>
    <property type="evidence" value="ECO:0007669"/>
    <property type="project" value="UniProtKB-KW"/>
</dbReference>
<reference evidence="3 4" key="1">
    <citation type="submission" date="2009-08" db="EMBL/GenBank/DDBJ databases">
        <title>The draft genome of Rhodobacter sp. SW2.</title>
        <authorList>
            <consortium name="US DOE Joint Genome Institute (JGI-PGF)"/>
            <person name="Lucas S."/>
            <person name="Copeland A."/>
            <person name="Lapidus A."/>
            <person name="Glavina del Rio T."/>
            <person name="Tice H."/>
            <person name="Bruce D."/>
            <person name="Goodwin L."/>
            <person name="Pitluck S."/>
            <person name="Larimer F."/>
            <person name="Land M.L."/>
            <person name="Hauser L."/>
            <person name="Emerson D."/>
        </authorList>
    </citation>
    <scope>NUCLEOTIDE SEQUENCE [LARGE SCALE GENOMIC DNA]</scope>
    <source>
        <strain evidence="3 4">SW2</strain>
    </source>
</reference>